<dbReference type="Gene3D" id="1.20.1050.130">
    <property type="match status" value="1"/>
</dbReference>
<accession>A0A2P6U3I2</accession>
<dbReference type="STRING" id="3076.A0A2P6U3I2"/>
<evidence type="ECO:0000259" key="3">
    <source>
        <dbReference type="PROSITE" id="PS50404"/>
    </source>
</evidence>
<dbReference type="AlphaFoldDB" id="A0A2P6U3I2"/>
<keyword evidence="5" id="KW-1185">Reference proteome</keyword>
<evidence type="ECO:0000256" key="1">
    <source>
        <dbReference type="ARBA" id="ARBA00007409"/>
    </source>
</evidence>
<dbReference type="PANTHER" id="PTHR44051">
    <property type="entry name" value="GLUTATHIONE S-TRANSFERASE-RELATED"/>
    <property type="match status" value="1"/>
</dbReference>
<dbReference type="SMR" id="A0A2P6U3I2"/>
<dbReference type="InterPro" id="IPR040079">
    <property type="entry name" value="Glutathione_S-Trfase"/>
</dbReference>
<dbReference type="PANTHER" id="PTHR44051:SF8">
    <property type="entry name" value="GLUTATHIONE S-TRANSFERASE GSTA"/>
    <property type="match status" value="1"/>
</dbReference>
<evidence type="ECO:0000313" key="5">
    <source>
        <dbReference type="Proteomes" id="UP000239899"/>
    </source>
</evidence>
<dbReference type="GO" id="GO:0016740">
    <property type="term" value="F:transferase activity"/>
    <property type="evidence" value="ECO:0007669"/>
    <property type="project" value="UniProtKB-KW"/>
</dbReference>
<sequence length="307" mass="32609">MRAAQQCSMPQQSSLQLQADDPASAPPDMPLPAPPELRAAAMGAMQQLRRQRQQEGSWSAQDEADFHIASMVLSGSNGMSGTEEGLHLYACGTPNGHKPLIALEELGRPYKLHNIDLAAGEQRKNDFLRINPAGRIPVLVDHDAGDVEGLVLSESGAILFYLAEKDASHRLLPAEAAGKAEALSWVFYQSAHLAPHTGMVVTGLLFGMQHSKEAMQTAVNNIRTAFKNLDARLAKTGMDLQEEYPSLASWLDRALARPAVKKGLNLPTPNPLLAGDQPSQGGGNPVVEAAAGRLAKLGLHLGAAGSA</sequence>
<dbReference type="OrthoDB" id="422574at2759"/>
<comment type="caution">
    <text evidence="4">The sequence shown here is derived from an EMBL/GenBank/DDBJ whole genome shotgun (WGS) entry which is preliminary data.</text>
</comment>
<dbReference type="InterPro" id="IPR036282">
    <property type="entry name" value="Glutathione-S-Trfase_C_sf"/>
</dbReference>
<organism evidence="4 5">
    <name type="scientific">Chlorella sorokiniana</name>
    <name type="common">Freshwater green alga</name>
    <dbReference type="NCBI Taxonomy" id="3076"/>
    <lineage>
        <taxon>Eukaryota</taxon>
        <taxon>Viridiplantae</taxon>
        <taxon>Chlorophyta</taxon>
        <taxon>core chlorophytes</taxon>
        <taxon>Trebouxiophyceae</taxon>
        <taxon>Chlorellales</taxon>
        <taxon>Chlorellaceae</taxon>
        <taxon>Chlorella clade</taxon>
        <taxon>Chlorella</taxon>
    </lineage>
</organism>
<dbReference type="EMBL" id="LHPG02000002">
    <property type="protein sequence ID" value="PRW60869.1"/>
    <property type="molecule type" value="Genomic_DNA"/>
</dbReference>
<dbReference type="Pfam" id="PF02798">
    <property type="entry name" value="GST_N"/>
    <property type="match status" value="1"/>
</dbReference>
<proteinExistence type="inferred from homology"/>
<feature type="region of interest" description="Disordered" evidence="2">
    <location>
        <begin position="1"/>
        <end position="35"/>
    </location>
</feature>
<dbReference type="SFLD" id="SFLDS00019">
    <property type="entry name" value="Glutathione_Transferase_(cytos"/>
    <property type="match status" value="1"/>
</dbReference>
<evidence type="ECO:0000313" key="4">
    <source>
        <dbReference type="EMBL" id="PRW60869.1"/>
    </source>
</evidence>
<gene>
    <name evidence="4" type="ORF">C2E21_1009</name>
</gene>
<dbReference type="Proteomes" id="UP000239899">
    <property type="component" value="Unassembled WGS sequence"/>
</dbReference>
<dbReference type="SFLD" id="SFLDG00358">
    <property type="entry name" value="Main_(cytGST)"/>
    <property type="match status" value="1"/>
</dbReference>
<comment type="similarity">
    <text evidence="1">Belongs to the GST superfamily.</text>
</comment>
<dbReference type="CDD" id="cd03048">
    <property type="entry name" value="GST_N_Ure2p_like"/>
    <property type="match status" value="1"/>
</dbReference>
<feature type="region of interest" description="Disordered" evidence="2">
    <location>
        <begin position="267"/>
        <end position="286"/>
    </location>
</feature>
<protein>
    <submittedName>
        <fullName evidence="4">Glutathione S-transferase</fullName>
    </submittedName>
</protein>
<feature type="compositionally biased region" description="Polar residues" evidence="2">
    <location>
        <begin position="1"/>
        <end position="17"/>
    </location>
</feature>
<dbReference type="InterPro" id="IPR004045">
    <property type="entry name" value="Glutathione_S-Trfase_N"/>
</dbReference>
<feature type="domain" description="GST N-terminal" evidence="3">
    <location>
        <begin position="83"/>
        <end position="170"/>
    </location>
</feature>
<dbReference type="InterPro" id="IPR036249">
    <property type="entry name" value="Thioredoxin-like_sf"/>
</dbReference>
<dbReference type="PROSITE" id="PS50404">
    <property type="entry name" value="GST_NTER"/>
    <property type="match status" value="1"/>
</dbReference>
<evidence type="ECO:0000256" key="2">
    <source>
        <dbReference type="SAM" id="MobiDB-lite"/>
    </source>
</evidence>
<name>A0A2P6U3I2_CHLSO</name>
<reference evidence="4 5" key="1">
    <citation type="journal article" date="2018" name="Plant J.">
        <title>Genome sequences of Chlorella sorokiniana UTEX 1602 and Micractinium conductrix SAG 241.80: implications to maltose excretion by a green alga.</title>
        <authorList>
            <person name="Arriola M.B."/>
            <person name="Velmurugan N."/>
            <person name="Zhang Y."/>
            <person name="Plunkett M.H."/>
            <person name="Hondzo H."/>
            <person name="Barney B.M."/>
        </authorList>
    </citation>
    <scope>NUCLEOTIDE SEQUENCE [LARGE SCALE GENOMIC DNA]</scope>
    <source>
        <strain evidence="5">UTEX 1602</strain>
    </source>
</reference>
<dbReference type="SUPFAM" id="SSF47616">
    <property type="entry name" value="GST C-terminal domain-like"/>
    <property type="match status" value="1"/>
</dbReference>
<feature type="compositionally biased region" description="Pro residues" evidence="2">
    <location>
        <begin position="24"/>
        <end position="35"/>
    </location>
</feature>
<dbReference type="SUPFAM" id="SSF52833">
    <property type="entry name" value="Thioredoxin-like"/>
    <property type="match status" value="1"/>
</dbReference>